<protein>
    <recommendedName>
        <fullName evidence="1">4Fe-4S ferredoxin-type domain-containing protein</fullName>
    </recommendedName>
</protein>
<dbReference type="GeneID" id="99684899"/>
<reference evidence="2 3" key="1">
    <citation type="submission" date="2019-03" db="EMBL/GenBank/DDBJ databases">
        <title>Genomic Encyclopedia of Type Strains, Phase IV (KMG-IV): sequencing the most valuable type-strain genomes for metagenomic binning, comparative biology and taxonomic classification.</title>
        <authorList>
            <person name="Goeker M."/>
        </authorList>
    </citation>
    <scope>NUCLEOTIDE SEQUENCE [LARGE SCALE GENOMIC DNA]</scope>
    <source>
        <strain evidence="2 3">DSM 1709</strain>
    </source>
</reference>
<dbReference type="PROSITE" id="PS51379">
    <property type="entry name" value="4FE4S_FER_2"/>
    <property type="match status" value="1"/>
</dbReference>
<evidence type="ECO:0000313" key="3">
    <source>
        <dbReference type="Proteomes" id="UP000295106"/>
    </source>
</evidence>
<proteinExistence type="predicted"/>
<evidence type="ECO:0000313" key="2">
    <source>
        <dbReference type="EMBL" id="TCP04560.1"/>
    </source>
</evidence>
<dbReference type="AlphaFoldDB" id="A0A4R2MD80"/>
<dbReference type="RefSeq" id="WP_132645058.1">
    <property type="nucleotide sequence ID" value="NZ_CP181386.1"/>
</dbReference>
<dbReference type="OrthoDB" id="8536890at2"/>
<gene>
    <name evidence="2" type="ORF">EV684_102316</name>
</gene>
<organism evidence="2 3">
    <name type="scientific">Rubrivivax gelatinosus</name>
    <name type="common">Rhodocyclus gelatinosus</name>
    <name type="synonym">Rhodopseudomonas gelatinosa</name>
    <dbReference type="NCBI Taxonomy" id="28068"/>
    <lineage>
        <taxon>Bacteria</taxon>
        <taxon>Pseudomonadati</taxon>
        <taxon>Pseudomonadota</taxon>
        <taxon>Betaproteobacteria</taxon>
        <taxon>Burkholderiales</taxon>
        <taxon>Sphaerotilaceae</taxon>
        <taxon>Rubrivivax</taxon>
    </lineage>
</organism>
<dbReference type="EMBL" id="SLXD01000002">
    <property type="protein sequence ID" value="TCP04560.1"/>
    <property type="molecule type" value="Genomic_DNA"/>
</dbReference>
<accession>A0A4R2MD80</accession>
<evidence type="ECO:0000259" key="1">
    <source>
        <dbReference type="PROSITE" id="PS51379"/>
    </source>
</evidence>
<sequence>MSTRRILLVPEAPPKPATGEPCNGCGVCCAAEPCPLGVWISRRRHGACAALVWVEGDGRYRCGAIAEPGRHLPWLPSAWATRLARRWIAAGVGCDADYEVLDAKRAGDAADGDPAR</sequence>
<dbReference type="InterPro" id="IPR017896">
    <property type="entry name" value="4Fe4S_Fe-S-bd"/>
</dbReference>
<dbReference type="Proteomes" id="UP000295106">
    <property type="component" value="Unassembled WGS sequence"/>
</dbReference>
<name>A0A4R2MD80_RUBGE</name>
<comment type="caution">
    <text evidence="2">The sequence shown here is derived from an EMBL/GenBank/DDBJ whole genome shotgun (WGS) entry which is preliminary data.</text>
</comment>
<feature type="domain" description="4Fe-4S ferredoxin-type" evidence="1">
    <location>
        <begin position="12"/>
        <end position="44"/>
    </location>
</feature>